<evidence type="ECO:0000313" key="1">
    <source>
        <dbReference type="EMBL" id="NMO09503.1"/>
    </source>
</evidence>
<evidence type="ECO:0000313" key="2">
    <source>
        <dbReference type="Proteomes" id="UP000591058"/>
    </source>
</evidence>
<protein>
    <submittedName>
        <fullName evidence="1">Uncharacterized protein</fullName>
    </submittedName>
</protein>
<reference evidence="1 2" key="1">
    <citation type="submission" date="2020-04" db="EMBL/GenBank/DDBJ databases">
        <title>Draft genome of Methanobacterium subterraneum isolated from animal feces.</title>
        <authorList>
            <person name="Ouboter H.T."/>
            <person name="Berger S."/>
            <person name="Gungor E."/>
            <person name="Jetten M.S.M."/>
            <person name="Welte C.U."/>
        </authorList>
    </citation>
    <scope>NUCLEOTIDE SEQUENCE [LARGE SCALE GENOMIC DNA]</scope>
    <source>
        <strain evidence="1">HO_2020</strain>
    </source>
</reference>
<dbReference type="RefSeq" id="WP_169032766.1">
    <property type="nucleotide sequence ID" value="NZ_JABBYL010000022.1"/>
</dbReference>
<proteinExistence type="predicted"/>
<sequence length="117" mass="13391">MPEIETLEEGTLKPIIISGNALDIYLYELEEKAGLLDFQGVQLEQEANICIDTLVEHGTGVIGIHYDSDDFKSPEDVDKEINRLYTESGVIYEYVKKIKNIMKEYGTSELKIRYKEV</sequence>
<dbReference type="EMBL" id="JABBYL010000022">
    <property type="protein sequence ID" value="NMO09503.1"/>
    <property type="molecule type" value="Genomic_DNA"/>
</dbReference>
<comment type="caution">
    <text evidence="1">The sequence shown here is derived from an EMBL/GenBank/DDBJ whole genome shotgun (WGS) entry which is preliminary data.</text>
</comment>
<dbReference type="AlphaFoldDB" id="A0A7K4DM06"/>
<name>A0A7K4DM06_9EURY</name>
<organism evidence="1 2">
    <name type="scientific">Methanobacterium subterraneum</name>
    <dbReference type="NCBI Taxonomy" id="59277"/>
    <lineage>
        <taxon>Archaea</taxon>
        <taxon>Methanobacteriati</taxon>
        <taxon>Methanobacteriota</taxon>
        <taxon>Methanomada group</taxon>
        <taxon>Methanobacteria</taxon>
        <taxon>Methanobacteriales</taxon>
        <taxon>Methanobacteriaceae</taxon>
        <taxon>Methanobacterium</taxon>
    </lineage>
</organism>
<gene>
    <name evidence="1" type="ORF">HG719_06620</name>
</gene>
<accession>A0A7K4DM06</accession>
<dbReference type="Proteomes" id="UP000591058">
    <property type="component" value="Unassembled WGS sequence"/>
</dbReference>